<dbReference type="RefSeq" id="XP_064672076.1">
    <property type="nucleotide sequence ID" value="XM_064811242.1"/>
</dbReference>
<dbReference type="AlphaFoldDB" id="A0AAN6THF7"/>
<dbReference type="InterPro" id="IPR038883">
    <property type="entry name" value="AN11006-like"/>
</dbReference>
<evidence type="ECO:0000256" key="1">
    <source>
        <dbReference type="SAM" id="MobiDB-lite"/>
    </source>
</evidence>
<dbReference type="EMBL" id="MU853336">
    <property type="protein sequence ID" value="KAK4114506.1"/>
    <property type="molecule type" value="Genomic_DNA"/>
</dbReference>
<keyword evidence="3" id="KW-1185">Reference proteome</keyword>
<evidence type="ECO:0000313" key="3">
    <source>
        <dbReference type="Proteomes" id="UP001302812"/>
    </source>
</evidence>
<feature type="region of interest" description="Disordered" evidence="1">
    <location>
        <begin position="190"/>
        <end position="239"/>
    </location>
</feature>
<name>A0AAN6THF7_9PEZI</name>
<comment type="caution">
    <text evidence="2">The sequence shown here is derived from an EMBL/GenBank/DDBJ whole genome shotgun (WGS) entry which is preliminary data.</text>
</comment>
<reference evidence="2" key="2">
    <citation type="submission" date="2023-05" db="EMBL/GenBank/DDBJ databases">
        <authorList>
            <consortium name="Lawrence Berkeley National Laboratory"/>
            <person name="Steindorff A."/>
            <person name="Hensen N."/>
            <person name="Bonometti L."/>
            <person name="Westerberg I."/>
            <person name="Brannstrom I.O."/>
            <person name="Guillou S."/>
            <person name="Cros-Aarteil S."/>
            <person name="Calhoun S."/>
            <person name="Haridas S."/>
            <person name="Kuo A."/>
            <person name="Mondo S."/>
            <person name="Pangilinan J."/>
            <person name="Riley R."/>
            <person name="Labutti K."/>
            <person name="Andreopoulos B."/>
            <person name="Lipzen A."/>
            <person name="Chen C."/>
            <person name="Yanf M."/>
            <person name="Daum C."/>
            <person name="Ng V."/>
            <person name="Clum A."/>
            <person name="Ohm R."/>
            <person name="Martin F."/>
            <person name="Silar P."/>
            <person name="Natvig D."/>
            <person name="Lalanne C."/>
            <person name="Gautier V."/>
            <person name="Ament-Velasquez S.L."/>
            <person name="Kruys A."/>
            <person name="Hutchinson M.I."/>
            <person name="Powell A.J."/>
            <person name="Barry K."/>
            <person name="Miller A.N."/>
            <person name="Grigoriev I.V."/>
            <person name="Debuchy R."/>
            <person name="Gladieux P."/>
            <person name="Thoren M.H."/>
            <person name="Johannesson H."/>
        </authorList>
    </citation>
    <scope>NUCLEOTIDE SEQUENCE</scope>
    <source>
        <strain evidence="2">CBS 508.74</strain>
    </source>
</reference>
<feature type="region of interest" description="Disordered" evidence="1">
    <location>
        <begin position="345"/>
        <end position="368"/>
    </location>
</feature>
<feature type="region of interest" description="Disordered" evidence="1">
    <location>
        <begin position="497"/>
        <end position="536"/>
    </location>
</feature>
<gene>
    <name evidence="2" type="ORF">N656DRAFT_705123</name>
</gene>
<reference evidence="2" key="1">
    <citation type="journal article" date="2023" name="Mol. Phylogenet. Evol.">
        <title>Genome-scale phylogeny and comparative genomics of the fungal order Sordariales.</title>
        <authorList>
            <person name="Hensen N."/>
            <person name="Bonometti L."/>
            <person name="Westerberg I."/>
            <person name="Brannstrom I.O."/>
            <person name="Guillou S."/>
            <person name="Cros-Aarteil S."/>
            <person name="Calhoun S."/>
            <person name="Haridas S."/>
            <person name="Kuo A."/>
            <person name="Mondo S."/>
            <person name="Pangilinan J."/>
            <person name="Riley R."/>
            <person name="LaButti K."/>
            <person name="Andreopoulos B."/>
            <person name="Lipzen A."/>
            <person name="Chen C."/>
            <person name="Yan M."/>
            <person name="Daum C."/>
            <person name="Ng V."/>
            <person name="Clum A."/>
            <person name="Steindorff A."/>
            <person name="Ohm R.A."/>
            <person name="Martin F."/>
            <person name="Silar P."/>
            <person name="Natvig D.O."/>
            <person name="Lalanne C."/>
            <person name="Gautier V."/>
            <person name="Ament-Velasquez S.L."/>
            <person name="Kruys A."/>
            <person name="Hutchinson M.I."/>
            <person name="Powell A.J."/>
            <person name="Barry K."/>
            <person name="Miller A.N."/>
            <person name="Grigoriev I.V."/>
            <person name="Debuchy R."/>
            <person name="Gladieux P."/>
            <person name="Hiltunen Thoren M."/>
            <person name="Johannesson H."/>
        </authorList>
    </citation>
    <scope>NUCLEOTIDE SEQUENCE</scope>
    <source>
        <strain evidence="2">CBS 508.74</strain>
    </source>
</reference>
<dbReference type="PANTHER" id="PTHR42085:SF2">
    <property type="entry name" value="F-BOX DOMAIN-CONTAINING PROTEIN"/>
    <property type="match status" value="1"/>
</dbReference>
<proteinExistence type="predicted"/>
<organism evidence="2 3">
    <name type="scientific">Canariomyces notabilis</name>
    <dbReference type="NCBI Taxonomy" id="2074819"/>
    <lineage>
        <taxon>Eukaryota</taxon>
        <taxon>Fungi</taxon>
        <taxon>Dikarya</taxon>
        <taxon>Ascomycota</taxon>
        <taxon>Pezizomycotina</taxon>
        <taxon>Sordariomycetes</taxon>
        <taxon>Sordariomycetidae</taxon>
        <taxon>Sordariales</taxon>
        <taxon>Chaetomiaceae</taxon>
        <taxon>Canariomyces</taxon>
    </lineage>
</organism>
<evidence type="ECO:0000313" key="2">
    <source>
        <dbReference type="EMBL" id="KAK4114506.1"/>
    </source>
</evidence>
<dbReference type="GeneID" id="89935367"/>
<protein>
    <submittedName>
        <fullName evidence="2">Uncharacterized protein</fullName>
    </submittedName>
</protein>
<dbReference type="PANTHER" id="PTHR42085">
    <property type="entry name" value="F-BOX DOMAIN-CONTAINING PROTEIN"/>
    <property type="match status" value="1"/>
</dbReference>
<dbReference type="Proteomes" id="UP001302812">
    <property type="component" value="Unassembled WGS sequence"/>
</dbReference>
<feature type="compositionally biased region" description="Acidic residues" evidence="1">
    <location>
        <begin position="506"/>
        <end position="521"/>
    </location>
</feature>
<accession>A0AAN6THF7</accession>
<sequence length="676" mass="74920">MATQLGPFHAGFSRPKRLTLAEIEAVANGINNSKYQPSRRGSQMVSEWVRNQARPRNSGNLMSLDHLATFFNPNQRIGLPLGSRFPRSVSIANTNRPTHSSLIAPSGGLKRKASRLDREGFVILQEPPHKQRRGLGSRTVIDLTGEEPRRNRSFLGHRDEDVIIIDPPAAEIRSDIRRLALGPLENEIHAEEASGRQRPGPGPLMAGGPRASSGRNRPRPAPTQSQTPSLDRAGPENRGSQARLANLVQERDQPQAAKSVFQFFALAGEIRDNIYRHLLVSAKPIHVKALWTEVTRRISPRGRHMGIDETIKPSILLACRQAAAEGTRVLYSENTFLYLLRDPEAAESNNSSGGSGGGRNKRTGRGRGTPLFNLAKYGHLIRHMAIELEPNRTGAPYQELMARALEVLVPSPASSGIPSSPCIHLHMLTISVSPLPVPGQRTVRSAGSDSNGSGMANSDGRYLSVVNLFNRGARVLKALQRIDTNFLRINVHVNSNTRNSIHDESPFDETSDSDSDVDSLSDGETASQALRVRKPRQRHLETTIDLRYLPRHMEALRREPVLGNLWEGDVLMQEERKKRGVGAARALNDMRRHIEEACEWPEKAVAGGFWEDHSVAERNRRKAKARDEARFDEDTGAFDRVGNVRGEDADGRVHWPMKSLIISIDRVGGDLRAYRA</sequence>